<reference evidence="4" key="1">
    <citation type="submission" date="2025-08" db="UniProtKB">
        <authorList>
            <consortium name="RefSeq"/>
        </authorList>
    </citation>
    <scope>IDENTIFICATION</scope>
</reference>
<feature type="domain" description="Ig-like" evidence="2">
    <location>
        <begin position="32"/>
        <end position="124"/>
    </location>
</feature>
<keyword evidence="3" id="KW-1185">Reference proteome</keyword>
<dbReference type="Pfam" id="PF13927">
    <property type="entry name" value="Ig_3"/>
    <property type="match status" value="1"/>
</dbReference>
<keyword evidence="1" id="KW-0732">Signal</keyword>
<accession>A0ABM3WU90</accession>
<name>A0ABM3WU90_ERIEU</name>
<feature type="chain" id="PRO_5046687430" evidence="1">
    <location>
        <begin position="25"/>
        <end position="144"/>
    </location>
</feature>
<organism evidence="3 4">
    <name type="scientific">Erinaceus europaeus</name>
    <name type="common">Western European hedgehog</name>
    <dbReference type="NCBI Taxonomy" id="9365"/>
    <lineage>
        <taxon>Eukaryota</taxon>
        <taxon>Metazoa</taxon>
        <taxon>Chordata</taxon>
        <taxon>Craniata</taxon>
        <taxon>Vertebrata</taxon>
        <taxon>Euteleostomi</taxon>
        <taxon>Mammalia</taxon>
        <taxon>Eutheria</taxon>
        <taxon>Laurasiatheria</taxon>
        <taxon>Eulipotyphla</taxon>
        <taxon>Erinaceidae</taxon>
        <taxon>Erinaceinae</taxon>
        <taxon>Erinaceus</taxon>
    </lineage>
</organism>
<evidence type="ECO:0000259" key="2">
    <source>
        <dbReference type="PROSITE" id="PS50835"/>
    </source>
</evidence>
<dbReference type="PROSITE" id="PS50835">
    <property type="entry name" value="IG_LIKE"/>
    <property type="match status" value="1"/>
</dbReference>
<gene>
    <name evidence="4" type="primary">LOC132536383</name>
</gene>
<evidence type="ECO:0000313" key="4">
    <source>
        <dbReference type="RefSeq" id="XP_060040136.1"/>
    </source>
</evidence>
<dbReference type="SUPFAM" id="SSF48726">
    <property type="entry name" value="Immunoglobulin"/>
    <property type="match status" value="1"/>
</dbReference>
<evidence type="ECO:0000313" key="3">
    <source>
        <dbReference type="Proteomes" id="UP001652624"/>
    </source>
</evidence>
<protein>
    <submittedName>
        <fullName evidence="4">Neural cell adhesion molecule L1-like protein</fullName>
    </submittedName>
</protein>
<dbReference type="InterPro" id="IPR007110">
    <property type="entry name" value="Ig-like_dom"/>
</dbReference>
<dbReference type="InterPro" id="IPR013783">
    <property type="entry name" value="Ig-like_fold"/>
</dbReference>
<dbReference type="Proteomes" id="UP001652624">
    <property type="component" value="Unplaced"/>
</dbReference>
<dbReference type="InterPro" id="IPR036179">
    <property type="entry name" value="Ig-like_dom_sf"/>
</dbReference>
<feature type="signal peptide" evidence="1">
    <location>
        <begin position="1"/>
        <end position="24"/>
    </location>
</feature>
<proteinExistence type="predicted"/>
<sequence>MMARLWGGNGLISALLFLLELSAATEIPLSVPQVPTITKQSRVQVAFPFDEYFLIECEAKGNPQPKFTWTKDDQSFELSDPQIIASNGSGTFKIPNEGHIAHFQGKYRCFASNSLGVAMSEEIDFVVPSCPTTSANMLSFTCHH</sequence>
<evidence type="ECO:0000256" key="1">
    <source>
        <dbReference type="SAM" id="SignalP"/>
    </source>
</evidence>
<dbReference type="Gene3D" id="2.60.40.10">
    <property type="entry name" value="Immunoglobulins"/>
    <property type="match status" value="1"/>
</dbReference>
<dbReference type="RefSeq" id="XP_060040136.1">
    <property type="nucleotide sequence ID" value="XM_060184153.1"/>
</dbReference>
<dbReference type="GeneID" id="132536383"/>